<organism evidence="2 3">
    <name type="scientific">Acinetobacter defluvii</name>
    <dbReference type="NCBI Taxonomy" id="1871111"/>
    <lineage>
        <taxon>Bacteria</taxon>
        <taxon>Pseudomonadati</taxon>
        <taxon>Pseudomonadota</taxon>
        <taxon>Gammaproteobacteria</taxon>
        <taxon>Moraxellales</taxon>
        <taxon>Moraxellaceae</taxon>
        <taxon>Acinetobacter</taxon>
    </lineage>
</organism>
<protein>
    <submittedName>
        <fullName evidence="2">DNA-binding protein</fullName>
    </submittedName>
</protein>
<sequence length="237" mass="27116">MNQLVNLPTVTMNSIQIADLVESEPRAVNLSIERLAKKGIIQLPPMVKVENKQSTSPNRFANVYEFSGEQGKRDSIIVVAQLCPEFTARLVDRWQELENQPKQHNVDLNNPHALRKALLEYTEQVIELEHKNLGLEQSIQTITQTPAGVKFQQACKILNIKRHVLAEWLSKHGWDRRLNNTRASTYYSQERGYCETKYEEVVKIKTNGELGSYTRIEFFILPKGMQILVKHFGSAAA</sequence>
<dbReference type="STRING" id="1871111.GCA_001704615_01434"/>
<evidence type="ECO:0000313" key="3">
    <source>
        <dbReference type="Proteomes" id="UP000245977"/>
    </source>
</evidence>
<dbReference type="AlphaFoldDB" id="A0A2S2FFX1"/>
<evidence type="ECO:0000259" key="1">
    <source>
        <dbReference type="Pfam" id="PF03374"/>
    </source>
</evidence>
<evidence type="ECO:0000313" key="2">
    <source>
        <dbReference type="EMBL" id="AWL29222.1"/>
    </source>
</evidence>
<dbReference type="GO" id="GO:0003677">
    <property type="term" value="F:DNA binding"/>
    <property type="evidence" value="ECO:0007669"/>
    <property type="project" value="UniProtKB-KW"/>
</dbReference>
<accession>A0A2S2FFX1</accession>
<feature type="domain" description="Antirepressor protein C-terminal" evidence="1">
    <location>
        <begin position="142"/>
        <end position="233"/>
    </location>
</feature>
<dbReference type="KEGG" id="adv:DJ533_11920"/>
<dbReference type="RefSeq" id="WP_065992798.1">
    <property type="nucleotide sequence ID" value="NZ_CP029397.2"/>
</dbReference>
<name>A0A2S2FFX1_9GAMM</name>
<dbReference type="Pfam" id="PF03374">
    <property type="entry name" value="ANT"/>
    <property type="match status" value="1"/>
</dbReference>
<dbReference type="InterPro" id="IPR005039">
    <property type="entry name" value="Ant_C"/>
</dbReference>
<proteinExistence type="predicted"/>
<reference evidence="2" key="1">
    <citation type="submission" date="2019-08" db="EMBL/GenBank/DDBJ databases">
        <title>The complete genome of Acinetobacter defluvii strain WCHAD010030.</title>
        <authorList>
            <person name="Hu Y."/>
            <person name="Qin J."/>
            <person name="Feng Y."/>
            <person name="Zong Z."/>
        </authorList>
    </citation>
    <scope>NUCLEOTIDE SEQUENCE</scope>
    <source>
        <strain evidence="2">WCHA30</strain>
    </source>
</reference>
<dbReference type="OrthoDB" id="79831at2"/>
<keyword evidence="2" id="KW-0238">DNA-binding</keyword>
<gene>
    <name evidence="2" type="ORF">DJ533_11920</name>
</gene>
<dbReference type="Proteomes" id="UP000245977">
    <property type="component" value="Chromosome"/>
</dbReference>
<dbReference type="EMBL" id="CP029397">
    <property type="protein sequence ID" value="AWL29222.1"/>
    <property type="molecule type" value="Genomic_DNA"/>
</dbReference>
<keyword evidence="3" id="KW-1185">Reference proteome</keyword>